<dbReference type="InterPro" id="IPR030678">
    <property type="entry name" value="Peptide/Ni-bd"/>
</dbReference>
<comment type="similarity">
    <text evidence="2">Belongs to the bacterial solute-binding protein 5 family.</text>
</comment>
<dbReference type="PANTHER" id="PTHR30290:SF64">
    <property type="entry name" value="ABC TRANSPORTER PERIPLASMIC BINDING PROTEIN"/>
    <property type="match status" value="1"/>
</dbReference>
<comment type="caution">
    <text evidence="6">The sequence shown here is derived from an EMBL/GenBank/DDBJ whole genome shotgun (WGS) entry which is preliminary data.</text>
</comment>
<dbReference type="CDD" id="cd08497">
    <property type="entry name" value="MbnE-like"/>
    <property type="match status" value="1"/>
</dbReference>
<dbReference type="InterPro" id="IPR039424">
    <property type="entry name" value="SBP_5"/>
</dbReference>
<dbReference type="GO" id="GO:0015833">
    <property type="term" value="P:peptide transport"/>
    <property type="evidence" value="ECO:0007669"/>
    <property type="project" value="TreeGrafter"/>
</dbReference>
<dbReference type="OrthoDB" id="9803988at2"/>
<dbReference type="GO" id="GO:0043190">
    <property type="term" value="C:ATP-binding cassette (ABC) transporter complex"/>
    <property type="evidence" value="ECO:0007669"/>
    <property type="project" value="InterPro"/>
</dbReference>
<reference evidence="6 7" key="1">
    <citation type="submission" date="2018-04" db="EMBL/GenBank/DDBJ databases">
        <title>Genomic Encyclopedia of Archaeal and Bacterial Type Strains, Phase II (KMG-II): from individual species to whole genera.</title>
        <authorList>
            <person name="Goeker M."/>
        </authorList>
    </citation>
    <scope>NUCLEOTIDE SEQUENCE [LARGE SCALE GENOMIC DNA]</scope>
    <source>
        <strain evidence="6 7">DSM 23382</strain>
    </source>
</reference>
<dbReference type="Proteomes" id="UP000244081">
    <property type="component" value="Unassembled WGS sequence"/>
</dbReference>
<dbReference type="InterPro" id="IPR006311">
    <property type="entry name" value="TAT_signal"/>
</dbReference>
<comment type="subcellular location">
    <subcellularLocation>
        <location evidence="1">Periplasm</location>
    </subcellularLocation>
</comment>
<keyword evidence="3 4" id="KW-0732">Signal</keyword>
<organism evidence="6 7">
    <name type="scientific">Breoghania corrubedonensis</name>
    <dbReference type="NCBI Taxonomy" id="665038"/>
    <lineage>
        <taxon>Bacteria</taxon>
        <taxon>Pseudomonadati</taxon>
        <taxon>Pseudomonadota</taxon>
        <taxon>Alphaproteobacteria</taxon>
        <taxon>Hyphomicrobiales</taxon>
        <taxon>Stappiaceae</taxon>
        <taxon>Breoghania</taxon>
    </lineage>
</organism>
<keyword evidence="7" id="KW-1185">Reference proteome</keyword>
<dbReference type="GO" id="GO:0042884">
    <property type="term" value="P:microcin transport"/>
    <property type="evidence" value="ECO:0007669"/>
    <property type="project" value="TreeGrafter"/>
</dbReference>
<dbReference type="Gene3D" id="3.10.105.10">
    <property type="entry name" value="Dipeptide-binding Protein, Domain 3"/>
    <property type="match status" value="1"/>
</dbReference>
<dbReference type="GO" id="GO:1904680">
    <property type="term" value="F:peptide transmembrane transporter activity"/>
    <property type="evidence" value="ECO:0007669"/>
    <property type="project" value="TreeGrafter"/>
</dbReference>
<protein>
    <submittedName>
        <fullName evidence="6">Microcin C transport system substrate-binding protein</fullName>
    </submittedName>
</protein>
<dbReference type="PIRSF" id="PIRSF002741">
    <property type="entry name" value="MppA"/>
    <property type="match status" value="1"/>
</dbReference>
<dbReference type="Gene3D" id="3.40.190.10">
    <property type="entry name" value="Periplasmic binding protein-like II"/>
    <property type="match status" value="1"/>
</dbReference>
<dbReference type="SUPFAM" id="SSF53850">
    <property type="entry name" value="Periplasmic binding protein-like II"/>
    <property type="match status" value="1"/>
</dbReference>
<dbReference type="EMBL" id="QAYG01000001">
    <property type="protein sequence ID" value="PTW62825.1"/>
    <property type="molecule type" value="Genomic_DNA"/>
</dbReference>
<dbReference type="PROSITE" id="PS51318">
    <property type="entry name" value="TAT"/>
    <property type="match status" value="1"/>
</dbReference>
<evidence type="ECO:0000256" key="2">
    <source>
        <dbReference type="ARBA" id="ARBA00005695"/>
    </source>
</evidence>
<evidence type="ECO:0000256" key="3">
    <source>
        <dbReference type="ARBA" id="ARBA00022729"/>
    </source>
</evidence>
<dbReference type="InterPro" id="IPR000914">
    <property type="entry name" value="SBP_5_dom"/>
</dbReference>
<dbReference type="GO" id="GO:0030288">
    <property type="term" value="C:outer membrane-bounded periplasmic space"/>
    <property type="evidence" value="ECO:0007669"/>
    <property type="project" value="TreeGrafter"/>
</dbReference>
<accession>A0A2T5VGG1</accession>
<sequence length="625" mass="69991">MSRDPSRRTVLAMGAGAALVPLVRVLPAHAGETAAKDAIHGLSVFGDLKYGPDFQNFGYVNPEAPKAGSMSFTPPNWAFNQNPLTFDTLNTFVLRGNAPPRMEFCFDTLMVRAVDEPDAMYGLVAESVSISGDGNIYTFHLRPEARFHDGSPLTAEDVAYSLVLLKEKGHPAITQTVREMTDARALDPATVEVTFSGKQTRQLPLTVAGLPILSKAYYETRDFTASTLEAPLGSGPYKVGEVDPGRSIEYERVRDWWAKDLPVSRGMYNFDRLRIEFYRERDIAFEAFKKGNLTYREEFTAKTWATGYDFPAIRQGRVIKTTFPDLTPAGAQGWFFNTRRRKFADPRTREAIGLAFDFKWTNQSLFYGLYERTSSFFQNSPMMAEGKPSAGEQKLLELFRGQVPDEVFGEVWSAPESDGSGRDRTLLRRASELLAEAGWVRQGNRLVSAGGEPLTLEILGNSPSFERIVQPYVNALGRLGVAAQFRLVDASQYQSRLNDFDFDMTGRRYSLSATPGEAIRQFWGSRAADTPGSANLAGIKSPAIDALIEKVIHADTREEMTIAARALDRVLRAGHYWVPNWYKGSHWVAYWDKFGMPEAPPAYDFPVETTWWYDEDKAKRIGKPD</sequence>
<feature type="signal peptide" evidence="4">
    <location>
        <begin position="1"/>
        <end position="30"/>
    </location>
</feature>
<evidence type="ECO:0000256" key="4">
    <source>
        <dbReference type="SAM" id="SignalP"/>
    </source>
</evidence>
<name>A0A2T5VGG1_9HYPH</name>
<evidence type="ECO:0000256" key="1">
    <source>
        <dbReference type="ARBA" id="ARBA00004418"/>
    </source>
</evidence>
<evidence type="ECO:0000313" key="6">
    <source>
        <dbReference type="EMBL" id="PTW62825.1"/>
    </source>
</evidence>
<evidence type="ECO:0000259" key="5">
    <source>
        <dbReference type="Pfam" id="PF00496"/>
    </source>
</evidence>
<dbReference type="RefSeq" id="WP_107988337.1">
    <property type="nucleotide sequence ID" value="NZ_QAYG01000001.1"/>
</dbReference>
<dbReference type="Pfam" id="PF00496">
    <property type="entry name" value="SBP_bac_5"/>
    <property type="match status" value="1"/>
</dbReference>
<feature type="domain" description="Solute-binding protein family 5" evidence="5">
    <location>
        <begin position="121"/>
        <end position="524"/>
    </location>
</feature>
<dbReference type="AlphaFoldDB" id="A0A2T5VGG1"/>
<dbReference type="PANTHER" id="PTHR30290">
    <property type="entry name" value="PERIPLASMIC BINDING COMPONENT OF ABC TRANSPORTER"/>
    <property type="match status" value="1"/>
</dbReference>
<proteinExistence type="inferred from homology"/>
<gene>
    <name evidence="6" type="ORF">C8N35_101873</name>
</gene>
<evidence type="ECO:0000313" key="7">
    <source>
        <dbReference type="Proteomes" id="UP000244081"/>
    </source>
</evidence>
<feature type="chain" id="PRO_5015480615" evidence="4">
    <location>
        <begin position="31"/>
        <end position="625"/>
    </location>
</feature>